<dbReference type="Proteomes" id="UP000297407">
    <property type="component" value="Unassembled WGS sequence"/>
</dbReference>
<dbReference type="AlphaFoldDB" id="A0A4Z0L4U8"/>
<reference evidence="1 2" key="1">
    <citation type="submission" date="2019-04" db="EMBL/GenBank/DDBJ databases">
        <title>Flavobacterium sp. strain DS2-A Genome sequencing and assembly.</title>
        <authorList>
            <person name="Kim I."/>
        </authorList>
    </citation>
    <scope>NUCLEOTIDE SEQUENCE [LARGE SCALE GENOMIC DNA]</scope>
    <source>
        <strain evidence="1 2">DS2-A</strain>
    </source>
</reference>
<evidence type="ECO:0000313" key="1">
    <source>
        <dbReference type="EMBL" id="TGD57501.1"/>
    </source>
</evidence>
<keyword evidence="2" id="KW-1185">Reference proteome</keyword>
<name>A0A4Z0L4U8_9FLAO</name>
<comment type="caution">
    <text evidence="1">The sequence shown here is derived from an EMBL/GenBank/DDBJ whole genome shotgun (WGS) entry which is preliminary data.</text>
</comment>
<sequence length="1053" mass="121436">MKNCNAILSIHEGMGTTQNDRINPALQPDFFLLDERDEQDFILFVQRLSQYVKFYNEFNLEEGNWSNFFQKESTSILILIANWNIELLQSSFENKKNEILLNNDFPSQQALLLEYFTQIRTAYQTLLEKAKTLDEDIPEKENLVASSYLITDKFAIILDQVNNATDIEALLKNYVFVKTTQQLFGLLLSWKDFSQNAVTHQLSGYSKHTPHYALFLSFLKLLNIAKEKFNELTKKHLDFYYKDVLHIQNQKARPDYVHLVVEPFDAKPFLVPKDTVFIAGKNSAGQKKFYASTADQTVNGIKLHSFISTHRRDEQYYKVPDLLPFNAKSKGFDVFAAAKQDFKEGIMIASPILYMQSGERIIYLRFNDYNYKAEDFDFYITGEEKTIAIKSKQNVKKNNNSNEERIKLTLPAAEKAIIPFDAKKHLDFLVQSDFPVLKIIPKNRKVMTKILKIDINIEVNKFKSFVLESDFGTIDTEKAFYPFGEIPKNGNGVMLRSNEYFMKNKAVAALTFSSGSSKNSDKKKNDGKPNIKIPWLTNKVDMFQFTNGTWKEYSEGLKPISNDYPLKEYHFDEIITEEITANGKIRIELNYSKYSGETYLQDFIKASQDKTTLPYKPRVKEFIFDYTLAETIDLSTRKNEENPIELFQVLPFGYAKLNKGPFYFSTMASLQGEVYLGFEKAAPKDGLSFLLQLEEGTANPQLEPAKIVWEYLDGNIWTPLEQDAIGDETYSLTQSGLVWVTIPEFNPVTNTKLPSGLFWLKISVSNIEAICKFIGVHAQALKAVLTDYENSGAVFLENTPKETISKVYNPINSIKKITQPYNSFGGKTTERDESLYTRTSERLRHKNRAITSWDYERIILQEFPEVFRLKTLNHYRYDTKISNVSAGYVTLIPIAKSSNSEHVNWRPLLSLNKMLLIKEHLSKIASPHARINVKPPKLEKVQIQFKVKFHIQEGMDTRLYIAALIETINTYLSPWAYNATEVNFANEIEFSSIIQLIDNQPYVDYLTDFKVKQYILNEKGEIVGGPVQNLNKIMPQTDFTLFVPNEYHQIQEI</sequence>
<dbReference type="OrthoDB" id="9762853at2"/>
<gene>
    <name evidence="1" type="ORF">E4635_09920</name>
</gene>
<organism evidence="1 2">
    <name type="scientific">Flavobacterium humi</name>
    <dbReference type="NCBI Taxonomy" id="2562683"/>
    <lineage>
        <taxon>Bacteria</taxon>
        <taxon>Pseudomonadati</taxon>
        <taxon>Bacteroidota</taxon>
        <taxon>Flavobacteriia</taxon>
        <taxon>Flavobacteriales</taxon>
        <taxon>Flavobacteriaceae</taxon>
        <taxon>Flavobacterium</taxon>
    </lineage>
</organism>
<protein>
    <submittedName>
        <fullName evidence="1">Uncharacterized protein</fullName>
    </submittedName>
</protein>
<proteinExistence type="predicted"/>
<accession>A0A4Z0L4U8</accession>
<dbReference type="RefSeq" id="WP_135526492.1">
    <property type="nucleotide sequence ID" value="NZ_SRLH01000005.1"/>
</dbReference>
<evidence type="ECO:0000313" key="2">
    <source>
        <dbReference type="Proteomes" id="UP000297407"/>
    </source>
</evidence>
<dbReference type="EMBL" id="SRLH01000005">
    <property type="protein sequence ID" value="TGD57501.1"/>
    <property type="molecule type" value="Genomic_DNA"/>
</dbReference>